<reference evidence="3" key="1">
    <citation type="submission" date="2021-10" db="EMBL/GenBank/DDBJ databases">
        <authorList>
            <person name="Piombo E."/>
        </authorList>
    </citation>
    <scope>NUCLEOTIDE SEQUENCE</scope>
</reference>
<feature type="compositionally biased region" description="Polar residues" evidence="1">
    <location>
        <begin position="320"/>
        <end position="345"/>
    </location>
</feature>
<keyword evidence="4" id="KW-1185">Reference proteome</keyword>
<keyword evidence="2" id="KW-1133">Transmembrane helix</keyword>
<dbReference type="AlphaFoldDB" id="A0A9N9YR10"/>
<evidence type="ECO:0000256" key="2">
    <source>
        <dbReference type="SAM" id="Phobius"/>
    </source>
</evidence>
<feature type="transmembrane region" description="Helical" evidence="2">
    <location>
        <begin position="167"/>
        <end position="189"/>
    </location>
</feature>
<feature type="compositionally biased region" description="Basic and acidic residues" evidence="1">
    <location>
        <begin position="346"/>
        <end position="357"/>
    </location>
</feature>
<comment type="caution">
    <text evidence="3">The sequence shown here is derived from an EMBL/GenBank/DDBJ whole genome shotgun (WGS) entry which is preliminary data.</text>
</comment>
<name>A0A9N9YR10_9HYPO</name>
<feature type="transmembrane region" description="Helical" evidence="2">
    <location>
        <begin position="209"/>
        <end position="231"/>
    </location>
</feature>
<accession>A0A9N9YR10</accession>
<feature type="transmembrane region" description="Helical" evidence="2">
    <location>
        <begin position="123"/>
        <end position="146"/>
    </location>
</feature>
<evidence type="ECO:0000313" key="3">
    <source>
        <dbReference type="EMBL" id="CAH0027581.1"/>
    </source>
</evidence>
<protein>
    <submittedName>
        <fullName evidence="3">Uncharacterized protein</fullName>
    </submittedName>
</protein>
<dbReference type="Proteomes" id="UP000696573">
    <property type="component" value="Unassembled WGS sequence"/>
</dbReference>
<evidence type="ECO:0000313" key="4">
    <source>
        <dbReference type="Proteomes" id="UP000696573"/>
    </source>
</evidence>
<gene>
    <name evidence="3" type="ORF">CRHIZ90672A_00001546</name>
</gene>
<evidence type="ECO:0000256" key="1">
    <source>
        <dbReference type="SAM" id="MobiDB-lite"/>
    </source>
</evidence>
<organism evidence="3 4">
    <name type="scientific">Clonostachys rhizophaga</name>
    <dbReference type="NCBI Taxonomy" id="160324"/>
    <lineage>
        <taxon>Eukaryota</taxon>
        <taxon>Fungi</taxon>
        <taxon>Dikarya</taxon>
        <taxon>Ascomycota</taxon>
        <taxon>Pezizomycotina</taxon>
        <taxon>Sordariomycetes</taxon>
        <taxon>Hypocreomycetidae</taxon>
        <taxon>Hypocreales</taxon>
        <taxon>Bionectriaceae</taxon>
        <taxon>Clonostachys</taxon>
    </lineage>
</organism>
<sequence>MEGQPDGWQEVSGPSVFWILLTLSIAAATLPSTRSKITGPYMKVGTSIDPLRSMSLVWLIDAILDLVILGRTIHCHISKSEEDEQREEQTAHGEPNLIMVKLAMTLLAVLPQTIKILSMHGILFSQICAFVYFLAITTSLIIDLWIPCSEVPDPGRAVHIDDIKVHPVIACLALLLYAGVVISELWIWYEIARLSSFEAPASVKNLNSWVTLAYGLGLLVQLVVSAIYFCISSHRFAISKYPRIVPLLGILGFFFTLKGIAGSPIEEKVSSTGHIPPIPLCLERESYSLSLIFYAAIASNITALLIHAIGMLIARKRSTAQQPGDQDVESGTDQPGSTAQSSESARPQEQDGDDGSKMRRASFYFSIGRKLSRVLDNFQFN</sequence>
<feature type="transmembrane region" description="Helical" evidence="2">
    <location>
        <begin position="243"/>
        <end position="261"/>
    </location>
</feature>
<feature type="transmembrane region" description="Helical" evidence="2">
    <location>
        <begin position="15"/>
        <end position="33"/>
    </location>
</feature>
<keyword evidence="2" id="KW-0812">Transmembrane</keyword>
<proteinExistence type="predicted"/>
<feature type="transmembrane region" description="Helical" evidence="2">
    <location>
        <begin position="292"/>
        <end position="314"/>
    </location>
</feature>
<feature type="region of interest" description="Disordered" evidence="1">
    <location>
        <begin position="320"/>
        <end position="358"/>
    </location>
</feature>
<dbReference type="OrthoDB" id="5141958at2759"/>
<keyword evidence="2" id="KW-0472">Membrane</keyword>
<dbReference type="EMBL" id="CABFNQ020000730">
    <property type="protein sequence ID" value="CAH0027581.1"/>
    <property type="molecule type" value="Genomic_DNA"/>
</dbReference>
<feature type="transmembrane region" description="Helical" evidence="2">
    <location>
        <begin position="98"/>
        <end position="117"/>
    </location>
</feature>